<name>A0A1G2QJR6_9BACT</name>
<organism evidence="2 3">
    <name type="scientific">Candidatus Vogelbacteria bacterium RIFOXYD2_FULL_44_9</name>
    <dbReference type="NCBI Taxonomy" id="1802441"/>
    <lineage>
        <taxon>Bacteria</taxon>
        <taxon>Candidatus Vogeliibacteriota</taxon>
    </lineage>
</organism>
<dbReference type="AlphaFoldDB" id="A0A1G2QJR6"/>
<evidence type="ECO:0000313" key="2">
    <source>
        <dbReference type="EMBL" id="OHA60855.1"/>
    </source>
</evidence>
<gene>
    <name evidence="2" type="ORF">A2556_00420</name>
</gene>
<feature type="compositionally biased region" description="Basic and acidic residues" evidence="1">
    <location>
        <begin position="23"/>
        <end position="33"/>
    </location>
</feature>
<sequence>MDLVRIAEELETGFPRGIESDTDYSRQSDREGQGRLSVSVARSSGNVYVSIGSSLVVFGNPFDGASKSPHTAKALLILAKAMKFDAERNMPQSDPHPD</sequence>
<dbReference type="EMBL" id="MHTM01000044">
    <property type="protein sequence ID" value="OHA60855.1"/>
    <property type="molecule type" value="Genomic_DNA"/>
</dbReference>
<comment type="caution">
    <text evidence="2">The sequence shown here is derived from an EMBL/GenBank/DDBJ whole genome shotgun (WGS) entry which is preliminary data.</text>
</comment>
<accession>A0A1G2QJR6</accession>
<dbReference type="Proteomes" id="UP000177140">
    <property type="component" value="Unassembled WGS sequence"/>
</dbReference>
<protein>
    <submittedName>
        <fullName evidence="2">Uncharacterized protein</fullName>
    </submittedName>
</protein>
<proteinExistence type="predicted"/>
<evidence type="ECO:0000313" key="3">
    <source>
        <dbReference type="Proteomes" id="UP000177140"/>
    </source>
</evidence>
<evidence type="ECO:0000256" key="1">
    <source>
        <dbReference type="SAM" id="MobiDB-lite"/>
    </source>
</evidence>
<feature type="region of interest" description="Disordered" evidence="1">
    <location>
        <begin position="15"/>
        <end position="37"/>
    </location>
</feature>
<reference evidence="2 3" key="1">
    <citation type="journal article" date="2016" name="Nat. Commun.">
        <title>Thousands of microbial genomes shed light on interconnected biogeochemical processes in an aquifer system.</title>
        <authorList>
            <person name="Anantharaman K."/>
            <person name="Brown C.T."/>
            <person name="Hug L.A."/>
            <person name="Sharon I."/>
            <person name="Castelle C.J."/>
            <person name="Probst A.J."/>
            <person name="Thomas B.C."/>
            <person name="Singh A."/>
            <person name="Wilkins M.J."/>
            <person name="Karaoz U."/>
            <person name="Brodie E.L."/>
            <person name="Williams K.H."/>
            <person name="Hubbard S.S."/>
            <person name="Banfield J.F."/>
        </authorList>
    </citation>
    <scope>NUCLEOTIDE SEQUENCE [LARGE SCALE GENOMIC DNA]</scope>
</reference>